<evidence type="ECO:0000313" key="1">
    <source>
        <dbReference type="EMBL" id="PZD70419.1"/>
    </source>
</evidence>
<protein>
    <recommendedName>
        <fullName evidence="3">SbsA Ig-like domain-containing protein</fullName>
    </recommendedName>
</protein>
<dbReference type="OrthoDB" id="9802240at2"/>
<reference evidence="1 2" key="1">
    <citation type="journal article" date="2018" name="Sci. Rep.">
        <title>A novel species of the marine cyanobacterium Acaryochloris with a unique pigment content and lifestyle.</title>
        <authorList>
            <person name="Partensky F."/>
            <person name="Six C."/>
            <person name="Ratin M."/>
            <person name="Garczarek L."/>
            <person name="Vaulot D."/>
            <person name="Probert I."/>
            <person name="Calteau A."/>
            <person name="Gourvil P."/>
            <person name="Marie D."/>
            <person name="Grebert T."/>
            <person name="Bouchier C."/>
            <person name="Le Panse S."/>
            <person name="Gachenot M."/>
            <person name="Rodriguez F."/>
            <person name="Garrido J.L."/>
        </authorList>
    </citation>
    <scope>NUCLEOTIDE SEQUENCE [LARGE SCALE GENOMIC DNA]</scope>
    <source>
        <strain evidence="1 2">RCC1774</strain>
    </source>
</reference>
<comment type="caution">
    <text evidence="1">The sequence shown here is derived from an EMBL/GenBank/DDBJ whole genome shotgun (WGS) entry which is preliminary data.</text>
</comment>
<dbReference type="InterPro" id="IPR011042">
    <property type="entry name" value="6-blade_b-propeller_TolB-like"/>
</dbReference>
<organism evidence="1 2">
    <name type="scientific">Acaryochloris thomasi RCC1774</name>
    <dbReference type="NCBI Taxonomy" id="1764569"/>
    <lineage>
        <taxon>Bacteria</taxon>
        <taxon>Bacillati</taxon>
        <taxon>Cyanobacteriota</taxon>
        <taxon>Cyanophyceae</taxon>
        <taxon>Acaryochloridales</taxon>
        <taxon>Acaryochloridaceae</taxon>
        <taxon>Acaryochloris</taxon>
        <taxon>Acaryochloris thomasi</taxon>
    </lineage>
</organism>
<keyword evidence="2" id="KW-1185">Reference proteome</keyword>
<name>A0A2W1J7G6_9CYAN</name>
<dbReference type="Gene3D" id="2.60.40.3710">
    <property type="match status" value="1"/>
</dbReference>
<dbReference type="Proteomes" id="UP000248857">
    <property type="component" value="Unassembled WGS sequence"/>
</dbReference>
<dbReference type="AlphaFoldDB" id="A0A2W1J7G6"/>
<dbReference type="RefSeq" id="WP_110989031.1">
    <property type="nucleotide sequence ID" value="NZ_CAWNWM010000038.1"/>
</dbReference>
<dbReference type="Gene3D" id="2.120.10.30">
    <property type="entry name" value="TolB, C-terminal domain"/>
    <property type="match status" value="1"/>
</dbReference>
<evidence type="ECO:0008006" key="3">
    <source>
        <dbReference type="Google" id="ProtNLM"/>
    </source>
</evidence>
<proteinExistence type="predicted"/>
<dbReference type="SUPFAM" id="SSF82171">
    <property type="entry name" value="DPP6 N-terminal domain-like"/>
    <property type="match status" value="1"/>
</dbReference>
<sequence length="468" mass="52454">MKNKLQPLDRVALLLILCLTLLIGLVLASGDRTYPKVRDFSWQNQRVGVNDLAFTLTFNRAMNWQSVTENLTISPPLPGKMSWSGRRLAYTLTQPIPYGQKFQLMLAQATGTKGETMQTFERSFRSRDKAFVYLGISEKENGRLIFKNLTRNTQVMLTPPNFTVLDFRVDPGRDRILFRALDRTQPEQTIFEAQLYTVLLEAPGQIKLLLDNTQYQILKFDVTLDGKTTIVQRFDRSKDGQVSLWTLDADGTPQFVTNKNVDSDVLITPDGQTVAVSQNQGLAVLALSPQSSQQPTRFLPNFHHAISFTRDGSSALMVKYNSDSTRSLFLVPNNGSAQQLLTTTGVFFDAQLDSQTKTVYCLYSQFNPEQGFRSDLHLSAIELEGGQPRILKTFPGQATGHFSLAPDRSGLLYEEITVTDQPHPSVVQNIFGQTITESQLWLLPLSKEAESTSVPQRIAAGLKPQWVP</sequence>
<gene>
    <name evidence="1" type="ORF">C1752_12972</name>
</gene>
<accession>A0A2W1J7G6</accession>
<dbReference type="EMBL" id="PQWO01000038">
    <property type="protein sequence ID" value="PZD70419.1"/>
    <property type="molecule type" value="Genomic_DNA"/>
</dbReference>
<evidence type="ECO:0000313" key="2">
    <source>
        <dbReference type="Proteomes" id="UP000248857"/>
    </source>
</evidence>